<keyword evidence="4" id="KW-0119">Carbohydrate metabolism</keyword>
<dbReference type="InterPro" id="IPR001223">
    <property type="entry name" value="Glyco_hydro18_cat"/>
</dbReference>
<dbReference type="EC" id="3.2.1.14" evidence="2"/>
<keyword evidence="4" id="KW-0146">Chitin degradation</keyword>
<dbReference type="InterPro" id="IPR017853">
    <property type="entry name" value="GH"/>
</dbReference>
<dbReference type="SUPFAM" id="SSF54556">
    <property type="entry name" value="Chitinase insertion domain"/>
    <property type="match status" value="1"/>
</dbReference>
<keyword evidence="3 6" id="KW-0378">Hydrolase</keyword>
<dbReference type="GO" id="GO:0008843">
    <property type="term" value="F:endochitinase activity"/>
    <property type="evidence" value="ECO:0007669"/>
    <property type="project" value="UniProtKB-EC"/>
</dbReference>
<dbReference type="InterPro" id="IPR029070">
    <property type="entry name" value="Chitinase_insertion_sf"/>
</dbReference>
<comment type="caution">
    <text evidence="9">The sequence shown here is derived from an EMBL/GenBank/DDBJ whole genome shotgun (WGS) entry which is preliminary data.</text>
</comment>
<evidence type="ECO:0000313" key="10">
    <source>
        <dbReference type="Proteomes" id="UP000631418"/>
    </source>
</evidence>
<dbReference type="Gene3D" id="3.10.50.10">
    <property type="match status" value="1"/>
</dbReference>
<comment type="catalytic activity">
    <reaction evidence="1">
        <text>Random endo-hydrolysis of N-acetyl-beta-D-glucosaminide (1-&gt;4)-beta-linkages in chitin and chitodextrins.</text>
        <dbReference type="EC" id="3.2.1.14"/>
    </reaction>
</comment>
<dbReference type="SUPFAM" id="SSF51445">
    <property type="entry name" value="(Trans)glycosidases"/>
    <property type="match status" value="1"/>
</dbReference>
<dbReference type="GO" id="GO:0008061">
    <property type="term" value="F:chitin binding"/>
    <property type="evidence" value="ECO:0007669"/>
    <property type="project" value="InterPro"/>
</dbReference>
<protein>
    <recommendedName>
        <fullName evidence="2">chitinase</fullName>
        <ecNumber evidence="2">3.2.1.14</ecNumber>
    </recommendedName>
</protein>
<dbReference type="CDD" id="cd06548">
    <property type="entry name" value="GH18_chitinase"/>
    <property type="match status" value="1"/>
</dbReference>
<dbReference type="PROSITE" id="PS01095">
    <property type="entry name" value="GH18_1"/>
    <property type="match status" value="1"/>
</dbReference>
<evidence type="ECO:0000256" key="4">
    <source>
        <dbReference type="ARBA" id="ARBA00023024"/>
    </source>
</evidence>
<evidence type="ECO:0000256" key="6">
    <source>
        <dbReference type="RuleBase" id="RU000489"/>
    </source>
</evidence>
<dbReference type="PROSITE" id="PS51910">
    <property type="entry name" value="GH18_2"/>
    <property type="match status" value="1"/>
</dbReference>
<dbReference type="Pfam" id="PF00704">
    <property type="entry name" value="Glyco_hydro_18"/>
    <property type="match status" value="1"/>
</dbReference>
<dbReference type="InterPro" id="IPR011583">
    <property type="entry name" value="Chitinase_II/V-like_cat"/>
</dbReference>
<dbReference type="PANTHER" id="PTHR11177">
    <property type="entry name" value="CHITINASE"/>
    <property type="match status" value="1"/>
</dbReference>
<dbReference type="InterPro" id="IPR001579">
    <property type="entry name" value="Glyco_hydro_18_chit_AS"/>
</dbReference>
<evidence type="ECO:0000256" key="5">
    <source>
        <dbReference type="ARBA" id="ARBA00023295"/>
    </source>
</evidence>
<accession>A0AAE2RUP0</accession>
<evidence type="ECO:0000313" key="9">
    <source>
        <dbReference type="EMBL" id="MBF7809879.1"/>
    </source>
</evidence>
<feature type="domain" description="GH18" evidence="8">
    <location>
        <begin position="5"/>
        <end position="325"/>
    </location>
</feature>
<evidence type="ECO:0000256" key="7">
    <source>
        <dbReference type="RuleBase" id="RU004453"/>
    </source>
</evidence>
<dbReference type="AlphaFoldDB" id="A0AAE2RUP0"/>
<keyword evidence="5 6" id="KW-0326">Glycosidase</keyword>
<dbReference type="PANTHER" id="PTHR11177:SF317">
    <property type="entry name" value="CHITINASE 12-RELATED"/>
    <property type="match status" value="1"/>
</dbReference>
<name>A0AAE2RUP0_CLOBE</name>
<evidence type="ECO:0000256" key="2">
    <source>
        <dbReference type="ARBA" id="ARBA00012729"/>
    </source>
</evidence>
<comment type="similarity">
    <text evidence="7">Belongs to the glycosyl hydrolase 18 family.</text>
</comment>
<keyword evidence="4" id="KW-0624">Polysaccharide degradation</keyword>
<gene>
    <name evidence="9" type="ORF">IS491_14620</name>
</gene>
<evidence type="ECO:0000256" key="1">
    <source>
        <dbReference type="ARBA" id="ARBA00000822"/>
    </source>
</evidence>
<dbReference type="Proteomes" id="UP000631418">
    <property type="component" value="Unassembled WGS sequence"/>
</dbReference>
<dbReference type="SMART" id="SM00636">
    <property type="entry name" value="Glyco_18"/>
    <property type="match status" value="1"/>
</dbReference>
<dbReference type="EMBL" id="JADOEF010000001">
    <property type="protein sequence ID" value="MBF7809879.1"/>
    <property type="molecule type" value="Genomic_DNA"/>
</dbReference>
<proteinExistence type="inferred from homology"/>
<dbReference type="Gene3D" id="3.20.20.80">
    <property type="entry name" value="Glycosidases"/>
    <property type="match status" value="1"/>
</dbReference>
<dbReference type="GO" id="GO:0005975">
    <property type="term" value="P:carbohydrate metabolic process"/>
    <property type="evidence" value="ECO:0007669"/>
    <property type="project" value="InterPro"/>
</dbReference>
<evidence type="ECO:0000256" key="3">
    <source>
        <dbReference type="ARBA" id="ARBA00022801"/>
    </source>
</evidence>
<reference evidence="9" key="1">
    <citation type="submission" date="2020-11" db="EMBL/GenBank/DDBJ databases">
        <authorList>
            <person name="Thieme N."/>
            <person name="Liebl W."/>
            <person name="Zverlov V."/>
        </authorList>
    </citation>
    <scope>NUCLEOTIDE SEQUENCE</scope>
    <source>
        <strain evidence="9">NT08</strain>
    </source>
</reference>
<organism evidence="9 10">
    <name type="scientific">Clostridium beijerinckii</name>
    <name type="common">Clostridium MP</name>
    <dbReference type="NCBI Taxonomy" id="1520"/>
    <lineage>
        <taxon>Bacteria</taxon>
        <taxon>Bacillati</taxon>
        <taxon>Bacillota</taxon>
        <taxon>Clostridia</taxon>
        <taxon>Eubacteriales</taxon>
        <taxon>Clostridiaceae</taxon>
        <taxon>Clostridium</taxon>
    </lineage>
</organism>
<dbReference type="InterPro" id="IPR050314">
    <property type="entry name" value="Glycosyl_Hydrlase_18"/>
</dbReference>
<evidence type="ECO:0000259" key="8">
    <source>
        <dbReference type="PROSITE" id="PS51910"/>
    </source>
</evidence>
<dbReference type="GO" id="GO:0006032">
    <property type="term" value="P:chitin catabolic process"/>
    <property type="evidence" value="ECO:0007669"/>
    <property type="project" value="UniProtKB-KW"/>
</dbReference>
<sequence length="325" mass="36803">MEIKRLISSYYSSNTAKYRIVGYIHGATTNVNPNKLTHINYAFGSIINSSIFIPDDQNLMNLVSLKSQNPKLMVILSIGGWGAEGFSDAAYLESSRSSFANSCLDIVNKYGIDGIDIDWEYPVSGSCNLIKCTPKDKENFTLLLKSIRNKIGTNKILSIAAGSDKFYINNVEINEIVNICDYINLMTYDFGYNAHNANLYPTSSPYGSGFSCDESVNIFLQAGVPAMKINLGIPFYGYHGHEYLSYGNLLENYINKNGWTRYWDYEAKAAYLKNYDSFITYEDEESIDYKVKYIKSKGLGGAMFWEYNQDYNDILLNKLWTGLNE</sequence>